<evidence type="ECO:0000256" key="3">
    <source>
        <dbReference type="SAM" id="MobiDB-lite"/>
    </source>
</evidence>
<keyword evidence="4" id="KW-0472">Membrane</keyword>
<feature type="domain" description="C-type lectin" evidence="5">
    <location>
        <begin position="87"/>
        <end position="188"/>
    </location>
</feature>
<dbReference type="AlphaFoldDB" id="A0A6I8PEJ1"/>
<comment type="subcellular location">
    <subcellularLocation>
        <location evidence="1">Cell membrane</location>
        <topology evidence="1">Single-pass type II membrane protein</topology>
    </subcellularLocation>
</comment>
<dbReference type="OrthoDB" id="8935730at2759"/>
<dbReference type="InParanoid" id="A0A6I8PEJ1"/>
<dbReference type="GeneTree" id="ENSGT00940000154558"/>
<dbReference type="Gene3D" id="3.10.100.10">
    <property type="entry name" value="Mannose-Binding Protein A, subunit A"/>
    <property type="match status" value="1"/>
</dbReference>
<keyword evidence="4" id="KW-1133">Transmembrane helix</keyword>
<dbReference type="Pfam" id="PF00059">
    <property type="entry name" value="Lectin_C"/>
    <property type="match status" value="1"/>
</dbReference>
<keyword evidence="4" id="KW-0812">Transmembrane</keyword>
<dbReference type="InterPro" id="IPR016186">
    <property type="entry name" value="C-type_lectin-like/link_sf"/>
</dbReference>
<accession>A0A6I8PEJ1</accession>
<feature type="compositionally biased region" description="Polar residues" evidence="3">
    <location>
        <begin position="1"/>
        <end position="20"/>
    </location>
</feature>
<dbReference type="Ensembl" id="ENSOANT00000075817.1">
    <property type="protein sequence ID" value="ENSOANP00000051086.1"/>
    <property type="gene ID" value="ENSOANG00000037396.1"/>
</dbReference>
<reference evidence="6" key="3">
    <citation type="submission" date="2025-09" db="UniProtKB">
        <authorList>
            <consortium name="Ensembl"/>
        </authorList>
    </citation>
    <scope>IDENTIFICATION</scope>
    <source>
        <strain evidence="6">Glennie</strain>
    </source>
</reference>
<keyword evidence="2" id="KW-0430">Lectin</keyword>
<dbReference type="Proteomes" id="UP000002279">
    <property type="component" value="Chromosome 17"/>
</dbReference>
<sequence>MMRQEGSSSENNRTPSSKPSSGRWPLSKKYTIISIGGTGVVVVVVVIVLGVTLGGKGGGEKTLDPQRLPGTTRAPCQLYCSEHWKLVEMKCFSLSSETRDWDSSQENCKGHKATLAVVSQKQLEILTKGVGNSDYWIGLKKKFDQWKWDDNTTFNKEFNIRGAGNCAYLDSSSVNSAGCSQPRRWICSRNLTCL</sequence>
<dbReference type="GO" id="GO:0009897">
    <property type="term" value="C:external side of plasma membrane"/>
    <property type="evidence" value="ECO:0000318"/>
    <property type="project" value="GO_Central"/>
</dbReference>
<dbReference type="PANTHER" id="PTHR45710">
    <property type="entry name" value="C-TYPE LECTIN DOMAIN-CONTAINING PROTEIN 180"/>
    <property type="match status" value="1"/>
</dbReference>
<dbReference type="OMA" id="ERQCAYL"/>
<dbReference type="PROSITE" id="PS50041">
    <property type="entry name" value="C_TYPE_LECTIN_2"/>
    <property type="match status" value="1"/>
</dbReference>
<feature type="region of interest" description="Disordered" evidence="3">
    <location>
        <begin position="1"/>
        <end position="24"/>
    </location>
</feature>
<name>A0A6I8PEJ1_ORNAN</name>
<evidence type="ECO:0000256" key="2">
    <source>
        <dbReference type="ARBA" id="ARBA00022734"/>
    </source>
</evidence>
<keyword evidence="7" id="KW-1185">Reference proteome</keyword>
<organism evidence="6 7">
    <name type="scientific">Ornithorhynchus anatinus</name>
    <name type="common">Duckbill platypus</name>
    <dbReference type="NCBI Taxonomy" id="9258"/>
    <lineage>
        <taxon>Eukaryota</taxon>
        <taxon>Metazoa</taxon>
        <taxon>Chordata</taxon>
        <taxon>Craniata</taxon>
        <taxon>Vertebrata</taxon>
        <taxon>Euteleostomi</taxon>
        <taxon>Mammalia</taxon>
        <taxon>Monotremata</taxon>
        <taxon>Ornithorhynchidae</taxon>
        <taxon>Ornithorhynchus</taxon>
    </lineage>
</organism>
<evidence type="ECO:0000313" key="7">
    <source>
        <dbReference type="Proteomes" id="UP000002279"/>
    </source>
</evidence>
<dbReference type="SUPFAM" id="SSF56436">
    <property type="entry name" value="C-type lectin-like"/>
    <property type="match status" value="1"/>
</dbReference>
<dbReference type="PANTHER" id="PTHR45710:SF35">
    <property type="entry name" value="C-TYPE LECTIN DOMAIN FAMILY 2 MEMBER D"/>
    <property type="match status" value="1"/>
</dbReference>
<dbReference type="Bgee" id="ENSOANG00000037396">
    <property type="expression patterns" value="Expressed in fibroblast and 7 other cell types or tissues"/>
</dbReference>
<dbReference type="GO" id="GO:0030246">
    <property type="term" value="F:carbohydrate binding"/>
    <property type="evidence" value="ECO:0007669"/>
    <property type="project" value="UniProtKB-KW"/>
</dbReference>
<dbReference type="InterPro" id="IPR033992">
    <property type="entry name" value="NKR-like_CTLD"/>
</dbReference>
<protein>
    <recommendedName>
        <fullName evidence="5">C-type lectin domain-containing protein</fullName>
    </recommendedName>
</protein>
<evidence type="ECO:0000313" key="6">
    <source>
        <dbReference type="Ensembl" id="ENSOANP00000051086.1"/>
    </source>
</evidence>
<evidence type="ECO:0000256" key="4">
    <source>
        <dbReference type="SAM" id="Phobius"/>
    </source>
</evidence>
<evidence type="ECO:0000259" key="5">
    <source>
        <dbReference type="PROSITE" id="PS50041"/>
    </source>
</evidence>
<feature type="transmembrane region" description="Helical" evidence="4">
    <location>
        <begin position="30"/>
        <end position="53"/>
    </location>
</feature>
<dbReference type="SMART" id="SM00034">
    <property type="entry name" value="CLECT"/>
    <property type="match status" value="1"/>
</dbReference>
<gene>
    <name evidence="6" type="primary">LOC100681892</name>
</gene>
<dbReference type="CDD" id="cd03593">
    <property type="entry name" value="CLECT_NK_receptors_like"/>
    <property type="match status" value="1"/>
</dbReference>
<dbReference type="KEGG" id="oaa:100681892"/>
<dbReference type="InterPro" id="IPR001304">
    <property type="entry name" value="C-type_lectin-like"/>
</dbReference>
<reference evidence="6 7" key="1">
    <citation type="journal article" date="2008" name="Nature">
        <title>Genome analysis of the platypus reveals unique signatures of evolution.</title>
        <authorList>
            <person name="Warren W.C."/>
            <person name="Hillier L.W."/>
            <person name="Marshall Graves J.A."/>
            <person name="Birney E."/>
            <person name="Ponting C.P."/>
            <person name="Grutzner F."/>
            <person name="Belov K."/>
            <person name="Miller W."/>
            <person name="Clarke L."/>
            <person name="Chinwalla A.T."/>
            <person name="Yang S.P."/>
            <person name="Heger A."/>
            <person name="Locke D.P."/>
            <person name="Miethke P."/>
            <person name="Waters P.D."/>
            <person name="Veyrunes F."/>
            <person name="Fulton L."/>
            <person name="Fulton B."/>
            <person name="Graves T."/>
            <person name="Wallis J."/>
            <person name="Puente X.S."/>
            <person name="Lopez-Otin C."/>
            <person name="Ordonez G.R."/>
            <person name="Eichler E.E."/>
            <person name="Chen L."/>
            <person name="Cheng Z."/>
            <person name="Deakin J.E."/>
            <person name="Alsop A."/>
            <person name="Thompson K."/>
            <person name="Kirby P."/>
            <person name="Papenfuss A.T."/>
            <person name="Wakefield M.J."/>
            <person name="Olender T."/>
            <person name="Lancet D."/>
            <person name="Huttley G.A."/>
            <person name="Smit A.F."/>
            <person name="Pask A."/>
            <person name="Temple-Smith P."/>
            <person name="Batzer M.A."/>
            <person name="Walker J.A."/>
            <person name="Konkel M.K."/>
            <person name="Harris R.S."/>
            <person name="Whittington C.M."/>
            <person name="Wong E.S."/>
            <person name="Gemmell N.J."/>
            <person name="Buschiazzo E."/>
            <person name="Vargas Jentzsch I.M."/>
            <person name="Merkel A."/>
            <person name="Schmitz J."/>
            <person name="Zemann A."/>
            <person name="Churakov G."/>
            <person name="Kriegs J.O."/>
            <person name="Brosius J."/>
            <person name="Murchison E.P."/>
            <person name="Sachidanandam R."/>
            <person name="Smith C."/>
            <person name="Hannon G.J."/>
            <person name="Tsend-Ayush E."/>
            <person name="McMillan D."/>
            <person name="Attenborough R."/>
            <person name="Rens W."/>
            <person name="Ferguson-Smith M."/>
            <person name="Lefevre C.M."/>
            <person name="Sharp J.A."/>
            <person name="Nicholas K.R."/>
            <person name="Ray D.A."/>
            <person name="Kube M."/>
            <person name="Reinhardt R."/>
            <person name="Pringle T.H."/>
            <person name="Taylor J."/>
            <person name="Jones R.C."/>
            <person name="Nixon B."/>
            <person name="Dacheux J.L."/>
            <person name="Niwa H."/>
            <person name="Sekita Y."/>
            <person name="Huang X."/>
            <person name="Stark A."/>
            <person name="Kheradpour P."/>
            <person name="Kellis M."/>
            <person name="Flicek P."/>
            <person name="Chen Y."/>
            <person name="Webber C."/>
            <person name="Hardison R."/>
            <person name="Nelson J."/>
            <person name="Hallsworth-Pepin K."/>
            <person name="Delehaunty K."/>
            <person name="Markovic C."/>
            <person name="Minx P."/>
            <person name="Feng Y."/>
            <person name="Kremitzki C."/>
            <person name="Mitreva M."/>
            <person name="Glasscock J."/>
            <person name="Wylie T."/>
            <person name="Wohldmann P."/>
            <person name="Thiru P."/>
            <person name="Nhan M.N."/>
            <person name="Pohl C.S."/>
            <person name="Smith S.M."/>
            <person name="Hou S."/>
            <person name="Nefedov M."/>
            <person name="de Jong P.J."/>
            <person name="Renfree M.B."/>
            <person name="Mardis E.R."/>
            <person name="Wilson R.K."/>
        </authorList>
    </citation>
    <scope>NUCLEOTIDE SEQUENCE [LARGE SCALE GENOMIC DNA]</scope>
    <source>
        <strain evidence="6 7">Glennie</strain>
    </source>
</reference>
<dbReference type="InterPro" id="IPR016187">
    <property type="entry name" value="CTDL_fold"/>
</dbReference>
<reference evidence="6" key="2">
    <citation type="submission" date="2025-08" db="UniProtKB">
        <authorList>
            <consortium name="Ensembl"/>
        </authorList>
    </citation>
    <scope>IDENTIFICATION</scope>
    <source>
        <strain evidence="6">Glennie</strain>
    </source>
</reference>
<dbReference type="GeneID" id="100681892"/>
<dbReference type="RefSeq" id="XP_028937968.1">
    <property type="nucleotide sequence ID" value="XM_029082135.2"/>
</dbReference>
<dbReference type="InterPro" id="IPR050828">
    <property type="entry name" value="C-type_lectin/matrix_domain"/>
</dbReference>
<evidence type="ECO:0000256" key="1">
    <source>
        <dbReference type="ARBA" id="ARBA00004401"/>
    </source>
</evidence>
<proteinExistence type="predicted"/>